<reference evidence="15" key="1">
    <citation type="submission" date="2022-07" db="EMBL/GenBank/DDBJ databases">
        <authorList>
            <person name="Trinca V."/>
            <person name="Uliana J.V.C."/>
            <person name="Torres T.T."/>
            <person name="Ward R.J."/>
            <person name="Monesi N."/>
        </authorList>
    </citation>
    <scope>NUCLEOTIDE SEQUENCE</scope>
    <source>
        <strain evidence="15">HSMRA1968</strain>
        <tissue evidence="15">Whole embryos</tissue>
    </source>
</reference>
<dbReference type="SMART" id="SM00020">
    <property type="entry name" value="Tryp_SPc"/>
    <property type="match status" value="1"/>
</dbReference>
<dbReference type="EMBL" id="WJQU01004145">
    <property type="protein sequence ID" value="KAJ6618911.1"/>
    <property type="molecule type" value="Genomic_DNA"/>
</dbReference>
<evidence type="ECO:0000313" key="16">
    <source>
        <dbReference type="Proteomes" id="UP001151699"/>
    </source>
</evidence>
<protein>
    <recommendedName>
        <fullName evidence="12">CLIP domain-containing serine protease</fullName>
        <ecNumber evidence="12">3.4.21.-</ecNumber>
    </recommendedName>
</protein>
<dbReference type="InterPro" id="IPR018114">
    <property type="entry name" value="TRYPSIN_HIS"/>
</dbReference>
<accession>A0A9Q0RTX3</accession>
<dbReference type="CDD" id="cd00190">
    <property type="entry name" value="Tryp_SPc"/>
    <property type="match status" value="1"/>
</dbReference>
<evidence type="ECO:0000256" key="3">
    <source>
        <dbReference type="ARBA" id="ARBA00022588"/>
    </source>
</evidence>
<feature type="non-terminal residue" evidence="15">
    <location>
        <position position="356"/>
    </location>
</feature>
<dbReference type="GO" id="GO:0005576">
    <property type="term" value="C:extracellular region"/>
    <property type="evidence" value="ECO:0007669"/>
    <property type="project" value="UniProtKB-SubCell"/>
</dbReference>
<dbReference type="InterPro" id="IPR001254">
    <property type="entry name" value="Trypsin_dom"/>
</dbReference>
<evidence type="ECO:0000256" key="5">
    <source>
        <dbReference type="ARBA" id="ARBA00022729"/>
    </source>
</evidence>
<evidence type="ECO:0000256" key="2">
    <source>
        <dbReference type="ARBA" id="ARBA00022525"/>
    </source>
</evidence>
<dbReference type="Gene3D" id="3.30.1640.30">
    <property type="match status" value="2"/>
</dbReference>
<dbReference type="PROSITE" id="PS00134">
    <property type="entry name" value="TRYPSIN_HIS"/>
    <property type="match status" value="1"/>
</dbReference>
<dbReference type="GO" id="GO:0004252">
    <property type="term" value="F:serine-type endopeptidase activity"/>
    <property type="evidence" value="ECO:0007669"/>
    <property type="project" value="UniProtKB-UniRule"/>
</dbReference>
<dbReference type="PROSITE" id="PS50240">
    <property type="entry name" value="TRYPSIN_DOM"/>
    <property type="match status" value="1"/>
</dbReference>
<dbReference type="PRINTS" id="PR00722">
    <property type="entry name" value="CHYMOTRYPSIN"/>
</dbReference>
<dbReference type="InterPro" id="IPR009003">
    <property type="entry name" value="Peptidase_S1_PA"/>
</dbReference>
<dbReference type="Gene3D" id="2.40.10.10">
    <property type="entry name" value="Trypsin-like serine proteases"/>
    <property type="match status" value="1"/>
</dbReference>
<comment type="subcellular location">
    <subcellularLocation>
        <location evidence="1 12">Secreted</location>
    </subcellularLocation>
</comment>
<dbReference type="GO" id="GO:0045087">
    <property type="term" value="P:innate immune response"/>
    <property type="evidence" value="ECO:0007669"/>
    <property type="project" value="UniProtKB-KW"/>
</dbReference>
<dbReference type="SUPFAM" id="SSF50494">
    <property type="entry name" value="Trypsin-like serine proteases"/>
    <property type="match status" value="1"/>
</dbReference>
<feature type="domain" description="Clip" evidence="14">
    <location>
        <begin position="4"/>
        <end position="61"/>
    </location>
</feature>
<dbReference type="PANTHER" id="PTHR24252:SF7">
    <property type="entry name" value="HYALIN"/>
    <property type="match status" value="1"/>
</dbReference>
<dbReference type="PANTHER" id="PTHR24252">
    <property type="entry name" value="ACROSIN-RELATED"/>
    <property type="match status" value="1"/>
</dbReference>
<evidence type="ECO:0000256" key="9">
    <source>
        <dbReference type="ARBA" id="ARBA00023157"/>
    </source>
</evidence>
<evidence type="ECO:0000259" key="14">
    <source>
        <dbReference type="PROSITE" id="PS51888"/>
    </source>
</evidence>
<dbReference type="PROSITE" id="PS51888">
    <property type="entry name" value="CLIP"/>
    <property type="match status" value="2"/>
</dbReference>
<comment type="caution">
    <text evidence="15">The sequence shown here is derived from an EMBL/GenBank/DDBJ whole genome shotgun (WGS) entry which is preliminary data.</text>
</comment>
<feature type="domain" description="Clip" evidence="14">
    <location>
        <begin position="63"/>
        <end position="116"/>
    </location>
</feature>
<dbReference type="InterPro" id="IPR001314">
    <property type="entry name" value="Peptidase_S1A"/>
</dbReference>
<dbReference type="AlphaFoldDB" id="A0A9Q0RTX3"/>
<evidence type="ECO:0000259" key="13">
    <source>
        <dbReference type="PROSITE" id="PS50240"/>
    </source>
</evidence>
<dbReference type="GO" id="GO:0006508">
    <property type="term" value="P:proteolysis"/>
    <property type="evidence" value="ECO:0007669"/>
    <property type="project" value="UniProtKB-KW"/>
</dbReference>
<dbReference type="Proteomes" id="UP001151699">
    <property type="component" value="Unassembled WGS sequence"/>
</dbReference>
<keyword evidence="2 12" id="KW-0964">Secreted</keyword>
<dbReference type="OrthoDB" id="425190at2759"/>
<keyword evidence="6 12" id="KW-0378">Hydrolase</keyword>
<sequence length="356" mass="38713">MGEQCLTPNYQRGTCVLLPQCPYLIQIYGAYPGNNQVINFLIGSQRNCGNRAVARNPLVCCQPCIGPDLKPGVCISIRDCASVAQAFVERQNDPVFLEYIQNSNGICNYVNPNVCCPTESDDTLPVTPAPISPITRPPLVNGKPRLLTTEEGCGFSNVTHTRVVGGGPAKMGAWPWMALVGYTNAIGELGWKCGGTLITSRHVLTAAHCLKSTLTTVRLGEHDLSIESETNTVDIPVVKVAKYPEYTPKDGHNDLALLYLETDVDFSDTIRPICIPTTDPLRSKDFTGYQPFVAGWGKTQENGNSANILQELQITVLTNDECKEKYKLIGKLISEQQFDSAVLCAGELIGGKDSCQ</sequence>
<organism evidence="15 16">
    <name type="scientific">Pseudolycoriella hygida</name>
    <dbReference type="NCBI Taxonomy" id="35572"/>
    <lineage>
        <taxon>Eukaryota</taxon>
        <taxon>Metazoa</taxon>
        <taxon>Ecdysozoa</taxon>
        <taxon>Arthropoda</taxon>
        <taxon>Hexapoda</taxon>
        <taxon>Insecta</taxon>
        <taxon>Pterygota</taxon>
        <taxon>Neoptera</taxon>
        <taxon>Endopterygota</taxon>
        <taxon>Diptera</taxon>
        <taxon>Nematocera</taxon>
        <taxon>Sciaroidea</taxon>
        <taxon>Sciaridae</taxon>
        <taxon>Pseudolycoriella</taxon>
    </lineage>
</organism>
<dbReference type="Pfam" id="PF00089">
    <property type="entry name" value="Trypsin"/>
    <property type="match status" value="1"/>
</dbReference>
<keyword evidence="5" id="KW-0732">Signal</keyword>
<feature type="domain" description="Peptidase S1" evidence="13">
    <location>
        <begin position="163"/>
        <end position="356"/>
    </location>
</feature>
<name>A0A9Q0RTX3_9DIPT</name>
<dbReference type="InterPro" id="IPR022700">
    <property type="entry name" value="CLIP"/>
</dbReference>
<dbReference type="EC" id="3.4.21.-" evidence="12"/>
<keyword evidence="8" id="KW-0391">Immunity</keyword>
<keyword evidence="4 12" id="KW-0645">Protease</keyword>
<evidence type="ECO:0000256" key="6">
    <source>
        <dbReference type="ARBA" id="ARBA00022801"/>
    </source>
</evidence>
<dbReference type="SMART" id="SM00680">
    <property type="entry name" value="CLIP"/>
    <property type="match status" value="2"/>
</dbReference>
<evidence type="ECO:0000256" key="1">
    <source>
        <dbReference type="ARBA" id="ARBA00004613"/>
    </source>
</evidence>
<keyword evidence="10" id="KW-0325">Glycoprotein</keyword>
<keyword evidence="9" id="KW-1015">Disulfide bond</keyword>
<evidence type="ECO:0000256" key="4">
    <source>
        <dbReference type="ARBA" id="ARBA00022670"/>
    </source>
</evidence>
<keyword evidence="16" id="KW-1185">Reference proteome</keyword>
<comment type="similarity">
    <text evidence="11 12">Belongs to the peptidase S1 family. CLIP subfamily.</text>
</comment>
<evidence type="ECO:0000256" key="10">
    <source>
        <dbReference type="ARBA" id="ARBA00023180"/>
    </source>
</evidence>
<dbReference type="Pfam" id="PF12032">
    <property type="entry name" value="CLIP"/>
    <property type="match status" value="2"/>
</dbReference>
<gene>
    <name evidence="15" type="primary">VSP_0</name>
    <name evidence="15" type="ORF">Bhyg_17694</name>
</gene>
<evidence type="ECO:0000256" key="8">
    <source>
        <dbReference type="ARBA" id="ARBA00022859"/>
    </source>
</evidence>
<keyword evidence="7 12" id="KW-0720">Serine protease</keyword>
<proteinExistence type="inferred from homology"/>
<comment type="domain">
    <text evidence="12">The clip domain consists of 35-55 residues which are 'knitted' together usually by 3 conserved disulfide bonds forming a clip-like compact structure.</text>
</comment>
<evidence type="ECO:0000256" key="7">
    <source>
        <dbReference type="ARBA" id="ARBA00022825"/>
    </source>
</evidence>
<evidence type="ECO:0000313" key="15">
    <source>
        <dbReference type="EMBL" id="KAJ6618911.1"/>
    </source>
</evidence>
<dbReference type="FunFam" id="2.40.10.10:FF:000028">
    <property type="entry name" value="Serine protease easter"/>
    <property type="match status" value="1"/>
</dbReference>
<dbReference type="InterPro" id="IPR038565">
    <property type="entry name" value="CLIP_sf"/>
</dbReference>
<evidence type="ECO:0000256" key="12">
    <source>
        <dbReference type="RuleBase" id="RU366078"/>
    </source>
</evidence>
<evidence type="ECO:0000256" key="11">
    <source>
        <dbReference type="ARBA" id="ARBA00024195"/>
    </source>
</evidence>
<dbReference type="InterPro" id="IPR043504">
    <property type="entry name" value="Peptidase_S1_PA_chymotrypsin"/>
</dbReference>
<keyword evidence="3" id="KW-0399">Innate immunity</keyword>